<accession>A0A4Y6U6R6</accession>
<proteinExistence type="predicted"/>
<evidence type="ECO:0000313" key="3">
    <source>
        <dbReference type="Proteomes" id="UP000318709"/>
    </source>
</evidence>
<evidence type="ECO:0000256" key="1">
    <source>
        <dbReference type="SAM" id="MobiDB-lite"/>
    </source>
</evidence>
<name>A0A4Y6U6R6_9PROT</name>
<dbReference type="AlphaFoldDB" id="A0A4Y6U6R6"/>
<gene>
    <name evidence="2" type="ORF">E3E12_01320</name>
</gene>
<keyword evidence="3" id="KW-1185">Reference proteome</keyword>
<feature type="region of interest" description="Disordered" evidence="1">
    <location>
        <begin position="1"/>
        <end position="30"/>
    </location>
</feature>
<dbReference type="KEGG" id="swf:E3E12_01320"/>
<sequence length="107" mass="10795">MTDKSPQTAAAPSVSSPSLSSTDGASAAPAANNALGEGLARAEKAMQGLAESFRQREALLQTERTALEGALQALGQRLGEVEGQLRTLLADTAPDAKTPESASGSEG</sequence>
<reference evidence="2 3" key="1">
    <citation type="submission" date="2019-03" db="EMBL/GenBank/DDBJ databases">
        <title>The complete genome sequence of Swingsia_sp. F3b2 LMG30590(T).</title>
        <authorList>
            <person name="Chua K.-O."/>
            <person name="Chan K.-G."/>
            <person name="See-Too W.-S."/>
        </authorList>
    </citation>
    <scope>NUCLEOTIDE SEQUENCE [LARGE SCALE GENOMIC DNA]</scope>
    <source>
        <strain evidence="2 3">F3b2</strain>
    </source>
</reference>
<organism evidence="2 3">
    <name type="scientific">Formicincola oecophyllae</name>
    <dbReference type="NCBI Taxonomy" id="2558361"/>
    <lineage>
        <taxon>Bacteria</taxon>
        <taxon>Pseudomonadati</taxon>
        <taxon>Pseudomonadota</taxon>
        <taxon>Alphaproteobacteria</taxon>
        <taxon>Acetobacterales</taxon>
        <taxon>Acetobacteraceae</taxon>
        <taxon>Formicincola</taxon>
    </lineage>
</organism>
<protein>
    <submittedName>
        <fullName evidence="2">Uncharacterized protein</fullName>
    </submittedName>
</protein>
<dbReference type="Proteomes" id="UP000318709">
    <property type="component" value="Chromosome"/>
</dbReference>
<evidence type="ECO:0000313" key="2">
    <source>
        <dbReference type="EMBL" id="QDH13059.1"/>
    </source>
</evidence>
<dbReference type="RefSeq" id="WP_141442703.1">
    <property type="nucleotide sequence ID" value="NZ_CP038231.1"/>
</dbReference>
<dbReference type="EMBL" id="CP038231">
    <property type="protein sequence ID" value="QDH13059.1"/>
    <property type="molecule type" value="Genomic_DNA"/>
</dbReference>